<keyword evidence="2" id="KW-1185">Reference proteome</keyword>
<dbReference type="EMBL" id="KV878340">
    <property type="protein sequence ID" value="OJJ47782.1"/>
    <property type="molecule type" value="Genomic_DNA"/>
</dbReference>
<proteinExistence type="predicted"/>
<dbReference type="RefSeq" id="XP_022582292.1">
    <property type="nucleotide sequence ID" value="XM_022727084.1"/>
</dbReference>
<accession>A0A1L9SKN2</accession>
<gene>
    <name evidence="1" type="ORF">ASPZODRAFT_1777244</name>
</gene>
<sequence length="302" mass="33292">MHKPSLTQLVYNATFPRPRASDPASFAAHITRNLVPEVRIETCTFYGGLDTIEAQYPGLDYSYKPHRLRLSRFPWHRRLFRVFDHLGLTEAEISSLCRWEGTKSARERYEKEEGVKVKDTTADTVQPAAPAPTPSAEVHYYEGTELVGDLDSPLEISPAATVVADEMSEVVVDYVSRESSDDESSDEEIESCGVELNNRLLAATAARERGANVPLDEVWEQWLKEASERGGAYAEMINAIRTGRPLNYASNNPTSPLPRSNGANLTTALAHFTGSYVQPSSLDLLASNTAIRRSSNQASGTA</sequence>
<dbReference type="GeneID" id="34613548"/>
<dbReference type="VEuPathDB" id="FungiDB:ASPZODRAFT_1777244"/>
<dbReference type="STRING" id="1073090.A0A1L9SKN2"/>
<name>A0A1L9SKN2_9EURO</name>
<reference evidence="2" key="1">
    <citation type="journal article" date="2017" name="Genome Biol.">
        <title>Comparative genomics reveals high biological diversity and specific adaptations in the industrially and medically important fungal genus Aspergillus.</title>
        <authorList>
            <person name="de Vries R.P."/>
            <person name="Riley R."/>
            <person name="Wiebenga A."/>
            <person name="Aguilar-Osorio G."/>
            <person name="Amillis S."/>
            <person name="Uchima C.A."/>
            <person name="Anderluh G."/>
            <person name="Asadollahi M."/>
            <person name="Askin M."/>
            <person name="Barry K."/>
            <person name="Battaglia E."/>
            <person name="Bayram O."/>
            <person name="Benocci T."/>
            <person name="Braus-Stromeyer S.A."/>
            <person name="Caldana C."/>
            <person name="Canovas D."/>
            <person name="Cerqueira G.C."/>
            <person name="Chen F."/>
            <person name="Chen W."/>
            <person name="Choi C."/>
            <person name="Clum A."/>
            <person name="Dos Santos R.A."/>
            <person name="Damasio A.R."/>
            <person name="Diallinas G."/>
            <person name="Emri T."/>
            <person name="Fekete E."/>
            <person name="Flipphi M."/>
            <person name="Freyberg S."/>
            <person name="Gallo A."/>
            <person name="Gournas C."/>
            <person name="Habgood R."/>
            <person name="Hainaut M."/>
            <person name="Harispe M.L."/>
            <person name="Henrissat B."/>
            <person name="Hilden K.S."/>
            <person name="Hope R."/>
            <person name="Hossain A."/>
            <person name="Karabika E."/>
            <person name="Karaffa L."/>
            <person name="Karanyi Z."/>
            <person name="Krasevec N."/>
            <person name="Kuo A."/>
            <person name="Kusch H."/>
            <person name="LaButti K."/>
            <person name="Lagendijk E.L."/>
            <person name="Lapidus A."/>
            <person name="Levasseur A."/>
            <person name="Lindquist E."/>
            <person name="Lipzen A."/>
            <person name="Logrieco A.F."/>
            <person name="MacCabe A."/>
            <person name="Maekelae M.R."/>
            <person name="Malavazi I."/>
            <person name="Melin P."/>
            <person name="Meyer V."/>
            <person name="Mielnichuk N."/>
            <person name="Miskei M."/>
            <person name="Molnar A.P."/>
            <person name="Mule G."/>
            <person name="Ngan C.Y."/>
            <person name="Orejas M."/>
            <person name="Orosz E."/>
            <person name="Ouedraogo J.P."/>
            <person name="Overkamp K.M."/>
            <person name="Park H.-S."/>
            <person name="Perrone G."/>
            <person name="Piumi F."/>
            <person name="Punt P.J."/>
            <person name="Ram A.F."/>
            <person name="Ramon A."/>
            <person name="Rauscher S."/>
            <person name="Record E."/>
            <person name="Riano-Pachon D.M."/>
            <person name="Robert V."/>
            <person name="Roehrig J."/>
            <person name="Ruller R."/>
            <person name="Salamov A."/>
            <person name="Salih N.S."/>
            <person name="Samson R.A."/>
            <person name="Sandor E."/>
            <person name="Sanguinetti M."/>
            <person name="Schuetze T."/>
            <person name="Sepcic K."/>
            <person name="Shelest E."/>
            <person name="Sherlock G."/>
            <person name="Sophianopoulou V."/>
            <person name="Squina F.M."/>
            <person name="Sun H."/>
            <person name="Susca A."/>
            <person name="Todd R.B."/>
            <person name="Tsang A."/>
            <person name="Unkles S.E."/>
            <person name="van de Wiele N."/>
            <person name="van Rossen-Uffink D."/>
            <person name="Oliveira J.V."/>
            <person name="Vesth T.C."/>
            <person name="Visser J."/>
            <person name="Yu J.-H."/>
            <person name="Zhou M."/>
            <person name="Andersen M.R."/>
            <person name="Archer D.B."/>
            <person name="Baker S.E."/>
            <person name="Benoit I."/>
            <person name="Brakhage A.A."/>
            <person name="Braus G.H."/>
            <person name="Fischer R."/>
            <person name="Frisvad J.C."/>
            <person name="Goldman G.H."/>
            <person name="Houbraken J."/>
            <person name="Oakley B."/>
            <person name="Pocsi I."/>
            <person name="Scazzocchio C."/>
            <person name="Seiboth B."/>
            <person name="vanKuyk P.A."/>
            <person name="Wortman J."/>
            <person name="Dyer P.S."/>
            <person name="Grigoriev I.V."/>
        </authorList>
    </citation>
    <scope>NUCLEOTIDE SEQUENCE [LARGE SCALE GENOMIC DNA]</scope>
    <source>
        <strain evidence="2">CBS 506.65</strain>
    </source>
</reference>
<evidence type="ECO:0000313" key="1">
    <source>
        <dbReference type="EMBL" id="OJJ47782.1"/>
    </source>
</evidence>
<protein>
    <submittedName>
        <fullName evidence="1">Uncharacterized protein</fullName>
    </submittedName>
</protein>
<dbReference type="OrthoDB" id="4106209at2759"/>
<evidence type="ECO:0000313" key="2">
    <source>
        <dbReference type="Proteomes" id="UP000184188"/>
    </source>
</evidence>
<dbReference type="AlphaFoldDB" id="A0A1L9SKN2"/>
<organism evidence="1 2">
    <name type="scientific">Penicilliopsis zonata CBS 506.65</name>
    <dbReference type="NCBI Taxonomy" id="1073090"/>
    <lineage>
        <taxon>Eukaryota</taxon>
        <taxon>Fungi</taxon>
        <taxon>Dikarya</taxon>
        <taxon>Ascomycota</taxon>
        <taxon>Pezizomycotina</taxon>
        <taxon>Eurotiomycetes</taxon>
        <taxon>Eurotiomycetidae</taxon>
        <taxon>Eurotiales</taxon>
        <taxon>Aspergillaceae</taxon>
        <taxon>Penicilliopsis</taxon>
    </lineage>
</organism>
<dbReference type="Proteomes" id="UP000184188">
    <property type="component" value="Unassembled WGS sequence"/>
</dbReference>